<name>A0A9P9IE03_9HYPO</name>
<dbReference type="EMBL" id="JAGMUU010000034">
    <property type="protein sequence ID" value="KAH7117286.1"/>
    <property type="molecule type" value="Genomic_DNA"/>
</dbReference>
<evidence type="ECO:0000313" key="2">
    <source>
        <dbReference type="Proteomes" id="UP000717696"/>
    </source>
</evidence>
<dbReference type="Proteomes" id="UP000717696">
    <property type="component" value="Unassembled WGS sequence"/>
</dbReference>
<proteinExistence type="predicted"/>
<keyword evidence="2" id="KW-1185">Reference proteome</keyword>
<evidence type="ECO:0000313" key="1">
    <source>
        <dbReference type="EMBL" id="KAH7117286.1"/>
    </source>
</evidence>
<dbReference type="OrthoDB" id="5150002at2759"/>
<organism evidence="1 2">
    <name type="scientific">Dactylonectria estremocensis</name>
    <dbReference type="NCBI Taxonomy" id="1079267"/>
    <lineage>
        <taxon>Eukaryota</taxon>
        <taxon>Fungi</taxon>
        <taxon>Dikarya</taxon>
        <taxon>Ascomycota</taxon>
        <taxon>Pezizomycotina</taxon>
        <taxon>Sordariomycetes</taxon>
        <taxon>Hypocreomycetidae</taxon>
        <taxon>Hypocreales</taxon>
        <taxon>Nectriaceae</taxon>
        <taxon>Dactylonectria</taxon>
    </lineage>
</organism>
<accession>A0A9P9IE03</accession>
<gene>
    <name evidence="1" type="ORF">B0J13DRAFT_514238</name>
</gene>
<sequence length="391" mass="42392">MRCFLGWCEFAQVNLGTRHLPAHVQYSGCNEKGRSLVLDGYESLLQTGLGGGPLSVVLGLQTNFKYTSHRRQFTPFGGFSKLLRDTALEVAAVYDAGNRRCWLVPKLSILLHMAHAYALSCADGPATTVPFVEAHSDAAELISVLEPLGDQPIHGVNRVATIGGPSPDATFLDGFVFRQLLLGLNTNLLSAVASTQKSSGKKLYGFEFMDVVKTPGRGTCMKAMTLYSVGRHWLDLVNGVDAIIMCSDIGQVITPAAAVSRRRPECNNLPTGLDYLAAMVPCLSHLVRRRGGVLEISPANANGNAPSSSSCRVKISEDSFWDLCGDPFRPCTHDMNSSETCWNRVDFLQRLVTVSFFMRNMPVAMARPESTLSSVQTIPLSGAVTFGQVQS</sequence>
<comment type="caution">
    <text evidence="1">The sequence shown here is derived from an EMBL/GenBank/DDBJ whole genome shotgun (WGS) entry which is preliminary data.</text>
</comment>
<dbReference type="AlphaFoldDB" id="A0A9P9IE03"/>
<protein>
    <submittedName>
        <fullName evidence="1">Uncharacterized protein</fullName>
    </submittedName>
</protein>
<reference evidence="1" key="1">
    <citation type="journal article" date="2021" name="Nat. Commun.">
        <title>Genetic determinants of endophytism in the Arabidopsis root mycobiome.</title>
        <authorList>
            <person name="Mesny F."/>
            <person name="Miyauchi S."/>
            <person name="Thiergart T."/>
            <person name="Pickel B."/>
            <person name="Atanasova L."/>
            <person name="Karlsson M."/>
            <person name="Huettel B."/>
            <person name="Barry K.W."/>
            <person name="Haridas S."/>
            <person name="Chen C."/>
            <person name="Bauer D."/>
            <person name="Andreopoulos W."/>
            <person name="Pangilinan J."/>
            <person name="LaButti K."/>
            <person name="Riley R."/>
            <person name="Lipzen A."/>
            <person name="Clum A."/>
            <person name="Drula E."/>
            <person name="Henrissat B."/>
            <person name="Kohler A."/>
            <person name="Grigoriev I.V."/>
            <person name="Martin F.M."/>
            <person name="Hacquard S."/>
        </authorList>
    </citation>
    <scope>NUCLEOTIDE SEQUENCE</scope>
    <source>
        <strain evidence="1">MPI-CAGE-AT-0021</strain>
    </source>
</reference>